<evidence type="ECO:0000256" key="3">
    <source>
        <dbReference type="PIRSR" id="PIRSR613078-2"/>
    </source>
</evidence>
<dbReference type="EMBL" id="LSBA01000040">
    <property type="protein sequence ID" value="KXZ12715.1"/>
    <property type="molecule type" value="Genomic_DNA"/>
</dbReference>
<sequence>MLYLYIVRHGQTVWNTEKRMQGLQDSKVTEKGLRHARALGERVKDIDFERIYISTSKRTEDTAKAIAGTRDIPIVKDALFCEMALGEWEGKKQEEIEKAEQERLHAYFHQPAAYEPAAGESFAELETRAKEALHMLIRRHSSGHILVVSHSVFILMLLNIVKQRELTELWNSSYIHDTSLTVLAVDENGNITIEKEGDGSHRDMIASL</sequence>
<dbReference type="GO" id="GO:0043456">
    <property type="term" value="P:regulation of pentose-phosphate shunt"/>
    <property type="evidence" value="ECO:0007669"/>
    <property type="project" value="TreeGrafter"/>
</dbReference>
<feature type="active site" description="Proton donor/acceptor" evidence="2">
    <location>
        <position position="82"/>
    </location>
</feature>
<dbReference type="InterPro" id="IPR051695">
    <property type="entry name" value="Phosphoglycerate_Mutase"/>
</dbReference>
<dbReference type="PANTHER" id="PTHR46517">
    <property type="entry name" value="FRUCTOSE-2,6-BISPHOSPHATASE TIGAR"/>
    <property type="match status" value="1"/>
</dbReference>
<accession>A0A150F1Z8</accession>
<feature type="binding site" evidence="3">
    <location>
        <begin position="8"/>
        <end position="15"/>
    </location>
    <ligand>
        <name>substrate</name>
    </ligand>
</feature>
<evidence type="ECO:0000313" key="5">
    <source>
        <dbReference type="Proteomes" id="UP000075430"/>
    </source>
</evidence>
<dbReference type="CDD" id="cd07067">
    <property type="entry name" value="HP_PGM_like"/>
    <property type="match status" value="1"/>
</dbReference>
<dbReference type="GO" id="GO:0005829">
    <property type="term" value="C:cytosol"/>
    <property type="evidence" value="ECO:0007669"/>
    <property type="project" value="TreeGrafter"/>
</dbReference>
<dbReference type="RefSeq" id="WP_061523504.1">
    <property type="nucleotide sequence ID" value="NZ_JANBMN010000016.1"/>
</dbReference>
<proteinExistence type="predicted"/>
<evidence type="ECO:0000313" key="4">
    <source>
        <dbReference type="EMBL" id="KXZ12715.1"/>
    </source>
</evidence>
<dbReference type="GO" id="GO:0004331">
    <property type="term" value="F:fructose-2,6-bisphosphate 2-phosphatase activity"/>
    <property type="evidence" value="ECO:0007669"/>
    <property type="project" value="TreeGrafter"/>
</dbReference>
<dbReference type="STRING" id="1793963.AXI58_06275"/>
<keyword evidence="5" id="KW-1185">Reference proteome</keyword>
<dbReference type="Proteomes" id="UP000075430">
    <property type="component" value="Unassembled WGS sequence"/>
</dbReference>
<dbReference type="InterPro" id="IPR001345">
    <property type="entry name" value="PG/BPGM_mutase_AS"/>
</dbReference>
<feature type="binding site" evidence="3">
    <location>
        <position position="58"/>
    </location>
    <ligand>
        <name>substrate</name>
    </ligand>
</feature>
<evidence type="ECO:0000256" key="1">
    <source>
        <dbReference type="ARBA" id="ARBA00022801"/>
    </source>
</evidence>
<dbReference type="PANTHER" id="PTHR46517:SF1">
    <property type="entry name" value="FRUCTOSE-2,6-BISPHOSPHATASE TIGAR"/>
    <property type="match status" value="1"/>
</dbReference>
<dbReference type="SUPFAM" id="SSF53254">
    <property type="entry name" value="Phosphoglycerate mutase-like"/>
    <property type="match status" value="1"/>
</dbReference>
<comment type="caution">
    <text evidence="4">The sequence shown here is derived from an EMBL/GenBank/DDBJ whole genome shotgun (WGS) entry which is preliminary data.</text>
</comment>
<gene>
    <name evidence="4" type="ORF">AXI58_06275</name>
</gene>
<dbReference type="PROSITE" id="PS00175">
    <property type="entry name" value="PG_MUTASE"/>
    <property type="match status" value="1"/>
</dbReference>
<protein>
    <submittedName>
        <fullName evidence="4">Phosphatase</fullName>
    </submittedName>
</protein>
<keyword evidence="1" id="KW-0378">Hydrolase</keyword>
<name>A0A150F1Z8_9BACI</name>
<dbReference type="SMART" id="SM00855">
    <property type="entry name" value="PGAM"/>
    <property type="match status" value="1"/>
</dbReference>
<reference evidence="5" key="1">
    <citation type="submission" date="2016-02" db="EMBL/GenBank/DDBJ databases">
        <authorList>
            <person name="Dunlap C."/>
        </authorList>
    </citation>
    <scope>NUCLEOTIDE SEQUENCE [LARGE SCALE GENOMIC DNA]</scope>
    <source>
        <strain evidence="5">NRRL B-41092</strain>
    </source>
</reference>
<organism evidence="4 5">
    <name type="scientific">Bacillus nakamurai</name>
    <dbReference type="NCBI Taxonomy" id="1793963"/>
    <lineage>
        <taxon>Bacteria</taxon>
        <taxon>Bacillati</taxon>
        <taxon>Bacillota</taxon>
        <taxon>Bacilli</taxon>
        <taxon>Bacillales</taxon>
        <taxon>Bacillaceae</taxon>
        <taxon>Bacillus</taxon>
    </lineage>
</organism>
<dbReference type="AlphaFoldDB" id="A0A150F1Z8"/>
<dbReference type="Gene3D" id="3.40.50.1240">
    <property type="entry name" value="Phosphoglycerate mutase-like"/>
    <property type="match status" value="1"/>
</dbReference>
<dbReference type="InterPro" id="IPR029033">
    <property type="entry name" value="His_PPase_superfam"/>
</dbReference>
<evidence type="ECO:0000256" key="2">
    <source>
        <dbReference type="PIRSR" id="PIRSR613078-1"/>
    </source>
</evidence>
<dbReference type="OrthoDB" id="9782128at2"/>
<dbReference type="InterPro" id="IPR013078">
    <property type="entry name" value="His_Pase_superF_clade-1"/>
</dbReference>
<dbReference type="Pfam" id="PF00300">
    <property type="entry name" value="His_Phos_1"/>
    <property type="match status" value="1"/>
</dbReference>
<feature type="active site" description="Tele-phosphohistidine intermediate" evidence="2">
    <location>
        <position position="9"/>
    </location>
</feature>
<dbReference type="GO" id="GO:0045820">
    <property type="term" value="P:negative regulation of glycolytic process"/>
    <property type="evidence" value="ECO:0007669"/>
    <property type="project" value="TreeGrafter"/>
</dbReference>